<dbReference type="EMBL" id="BPLR01016414">
    <property type="protein sequence ID" value="GIY83656.1"/>
    <property type="molecule type" value="Genomic_DNA"/>
</dbReference>
<gene>
    <name evidence="1" type="ORF">CEXT_462501</name>
</gene>
<accession>A0AAV4WNY6</accession>
<keyword evidence="2" id="KW-1185">Reference proteome</keyword>
<reference evidence="1 2" key="1">
    <citation type="submission" date="2021-06" db="EMBL/GenBank/DDBJ databases">
        <title>Caerostris extrusa draft genome.</title>
        <authorList>
            <person name="Kono N."/>
            <person name="Arakawa K."/>
        </authorList>
    </citation>
    <scope>NUCLEOTIDE SEQUENCE [LARGE SCALE GENOMIC DNA]</scope>
</reference>
<sequence>MEAKATSNLRKRQCPPVVFPAITQSLCVKPHSQSSNSLYSSICQPSISAVIDKWIRHHFNTRPPHSSQRCERTFRLLPQRNRRKKKC</sequence>
<proteinExistence type="predicted"/>
<evidence type="ECO:0000313" key="1">
    <source>
        <dbReference type="EMBL" id="GIY83656.1"/>
    </source>
</evidence>
<protein>
    <submittedName>
        <fullName evidence="1">Uncharacterized protein</fullName>
    </submittedName>
</protein>
<dbReference type="AlphaFoldDB" id="A0AAV4WNY6"/>
<name>A0AAV4WNY6_CAEEX</name>
<comment type="caution">
    <text evidence="1">The sequence shown here is derived from an EMBL/GenBank/DDBJ whole genome shotgun (WGS) entry which is preliminary data.</text>
</comment>
<dbReference type="Proteomes" id="UP001054945">
    <property type="component" value="Unassembled WGS sequence"/>
</dbReference>
<organism evidence="1 2">
    <name type="scientific">Caerostris extrusa</name>
    <name type="common">Bark spider</name>
    <name type="synonym">Caerostris bankana</name>
    <dbReference type="NCBI Taxonomy" id="172846"/>
    <lineage>
        <taxon>Eukaryota</taxon>
        <taxon>Metazoa</taxon>
        <taxon>Ecdysozoa</taxon>
        <taxon>Arthropoda</taxon>
        <taxon>Chelicerata</taxon>
        <taxon>Arachnida</taxon>
        <taxon>Araneae</taxon>
        <taxon>Araneomorphae</taxon>
        <taxon>Entelegynae</taxon>
        <taxon>Araneoidea</taxon>
        <taxon>Araneidae</taxon>
        <taxon>Caerostris</taxon>
    </lineage>
</organism>
<evidence type="ECO:0000313" key="2">
    <source>
        <dbReference type="Proteomes" id="UP001054945"/>
    </source>
</evidence>